<feature type="region of interest" description="Disordered" evidence="1">
    <location>
        <begin position="90"/>
        <end position="126"/>
    </location>
</feature>
<dbReference type="Proteomes" id="UP001633002">
    <property type="component" value="Unassembled WGS sequence"/>
</dbReference>
<name>A0ABD3HY70_9MARC</name>
<sequence>MKTMPETLREDMRKLQIELSDAVKKIPGQIAEQIAEMKTDLLRTMKKEFQAISRKAYIQTREVLSQKVSKGPAATERRYPYGATKHTTSCHCKEEPRGKRVPRGKKSTTYLRRNTSSYQPSKENVRQDYGREGDLASEMPPKANIGRPPEALAVSGISGLRSEDPSPRRTLDQMPSEAGWVTVRRSENENRPPLLETYSALTNPDRNILTQTLLLKASNTETQCEPIAEHIINTEEFQTSPLVYLGSKATGNNEKTPQVIELSEDSLDETRLLRQRLRARRRRFHCL</sequence>
<evidence type="ECO:0000313" key="3">
    <source>
        <dbReference type="Proteomes" id="UP001633002"/>
    </source>
</evidence>
<protein>
    <recommendedName>
        <fullName evidence="4">Borealin N-terminal domain-containing protein</fullName>
    </recommendedName>
</protein>
<gene>
    <name evidence="2" type="ORF">R1sor_010499</name>
</gene>
<proteinExistence type="predicted"/>
<evidence type="ECO:0000256" key="1">
    <source>
        <dbReference type="SAM" id="MobiDB-lite"/>
    </source>
</evidence>
<dbReference type="EMBL" id="JBJQOH010000002">
    <property type="protein sequence ID" value="KAL3696423.1"/>
    <property type="molecule type" value="Genomic_DNA"/>
</dbReference>
<reference evidence="2 3" key="1">
    <citation type="submission" date="2024-09" db="EMBL/GenBank/DDBJ databases">
        <title>Chromosome-scale assembly of Riccia sorocarpa.</title>
        <authorList>
            <person name="Paukszto L."/>
        </authorList>
    </citation>
    <scope>NUCLEOTIDE SEQUENCE [LARGE SCALE GENOMIC DNA]</scope>
    <source>
        <strain evidence="2">LP-2024</strain>
        <tissue evidence="2">Aerial parts of the thallus</tissue>
    </source>
</reference>
<comment type="caution">
    <text evidence="2">The sequence shown here is derived from an EMBL/GenBank/DDBJ whole genome shotgun (WGS) entry which is preliminary data.</text>
</comment>
<keyword evidence="3" id="KW-1185">Reference proteome</keyword>
<evidence type="ECO:0000313" key="2">
    <source>
        <dbReference type="EMBL" id="KAL3696423.1"/>
    </source>
</evidence>
<feature type="compositionally biased region" description="Polar residues" evidence="1">
    <location>
        <begin position="107"/>
        <end position="122"/>
    </location>
</feature>
<dbReference type="AlphaFoldDB" id="A0ABD3HY70"/>
<accession>A0ABD3HY70</accession>
<organism evidence="2 3">
    <name type="scientific">Riccia sorocarpa</name>
    <dbReference type="NCBI Taxonomy" id="122646"/>
    <lineage>
        <taxon>Eukaryota</taxon>
        <taxon>Viridiplantae</taxon>
        <taxon>Streptophyta</taxon>
        <taxon>Embryophyta</taxon>
        <taxon>Marchantiophyta</taxon>
        <taxon>Marchantiopsida</taxon>
        <taxon>Marchantiidae</taxon>
        <taxon>Marchantiales</taxon>
        <taxon>Ricciaceae</taxon>
        <taxon>Riccia</taxon>
    </lineage>
</organism>
<evidence type="ECO:0008006" key="4">
    <source>
        <dbReference type="Google" id="ProtNLM"/>
    </source>
</evidence>